<dbReference type="PANTHER" id="PTHR43305:SF1">
    <property type="entry name" value="FAMILY N-ACETYLTRANSFERASE, PUTATIVE (AFU_ORTHOLOGUE AFUA_2G01380)-RELATED"/>
    <property type="match status" value="1"/>
</dbReference>
<dbReference type="RefSeq" id="XP_025352470.1">
    <property type="nucleotide sequence ID" value="XM_025500570.1"/>
</dbReference>
<evidence type="ECO:0000313" key="2">
    <source>
        <dbReference type="EMBL" id="PWN32168.1"/>
    </source>
</evidence>
<dbReference type="AlphaFoldDB" id="A0A316V569"/>
<accession>A0A316V569</accession>
<feature type="domain" description="N-acetyltransferase" evidence="1">
    <location>
        <begin position="20"/>
        <end position="206"/>
    </location>
</feature>
<proteinExistence type="predicted"/>
<dbReference type="PROSITE" id="PS51186">
    <property type="entry name" value="GNAT"/>
    <property type="match status" value="1"/>
</dbReference>
<dbReference type="Proteomes" id="UP000245771">
    <property type="component" value="Unassembled WGS sequence"/>
</dbReference>
<dbReference type="GO" id="GO:0016747">
    <property type="term" value="F:acyltransferase activity, transferring groups other than amino-acyl groups"/>
    <property type="evidence" value="ECO:0007669"/>
    <property type="project" value="InterPro"/>
</dbReference>
<keyword evidence="3" id="KW-1185">Reference proteome</keyword>
<keyword evidence="2" id="KW-0808">Transferase</keyword>
<dbReference type="Gene3D" id="3.40.630.30">
    <property type="match status" value="1"/>
</dbReference>
<dbReference type="SUPFAM" id="SSF55729">
    <property type="entry name" value="Acyl-CoA N-acyltransferases (Nat)"/>
    <property type="match status" value="1"/>
</dbReference>
<sequence length="206" mass="23224">MVADNKDGATNQSADASNSILIRPFVQDDLETVKDLFTSYYEWLNLDLKFQDYQAEFSNLPGKYASDRGGSLLLAFACLQGQTLEPVGCLAMRRLNITGDIQSSIRNHLETLGVKQSSPVNEATKCCELKRFFVTPSARGIKIGNSLIMATLQEAKKQGYEYAFLDTLVDRMQGACTLYERFGFQQSMPYYQTPLADQTFFYVKRL</sequence>
<gene>
    <name evidence="2" type="ORF">FA14DRAFT_175014</name>
</gene>
<evidence type="ECO:0000259" key="1">
    <source>
        <dbReference type="PROSITE" id="PS51186"/>
    </source>
</evidence>
<organism evidence="2 3">
    <name type="scientific">Meira miltonrushii</name>
    <dbReference type="NCBI Taxonomy" id="1280837"/>
    <lineage>
        <taxon>Eukaryota</taxon>
        <taxon>Fungi</taxon>
        <taxon>Dikarya</taxon>
        <taxon>Basidiomycota</taxon>
        <taxon>Ustilaginomycotina</taxon>
        <taxon>Exobasidiomycetes</taxon>
        <taxon>Exobasidiales</taxon>
        <taxon>Brachybasidiaceae</taxon>
        <taxon>Meira</taxon>
    </lineage>
</organism>
<dbReference type="InterPro" id="IPR052777">
    <property type="entry name" value="Acetyltransferase_Enz"/>
</dbReference>
<dbReference type="InterPro" id="IPR000182">
    <property type="entry name" value="GNAT_dom"/>
</dbReference>
<dbReference type="STRING" id="1280837.A0A316V569"/>
<keyword evidence="2" id="KW-0012">Acyltransferase</keyword>
<dbReference type="GeneID" id="37022351"/>
<dbReference type="Pfam" id="PF00583">
    <property type="entry name" value="Acetyltransf_1"/>
    <property type="match status" value="1"/>
</dbReference>
<dbReference type="EMBL" id="KZ819606">
    <property type="protein sequence ID" value="PWN32168.1"/>
    <property type="molecule type" value="Genomic_DNA"/>
</dbReference>
<dbReference type="CDD" id="cd04301">
    <property type="entry name" value="NAT_SF"/>
    <property type="match status" value="1"/>
</dbReference>
<dbReference type="FunCoup" id="A0A316V569">
    <property type="interactions" value="1"/>
</dbReference>
<dbReference type="OrthoDB" id="41532at2759"/>
<protein>
    <submittedName>
        <fullName evidence="2">Acyl-CoA N-acyltransferase</fullName>
    </submittedName>
</protein>
<evidence type="ECO:0000313" key="3">
    <source>
        <dbReference type="Proteomes" id="UP000245771"/>
    </source>
</evidence>
<name>A0A316V569_9BASI</name>
<dbReference type="PANTHER" id="PTHR43305">
    <property type="entry name" value="FAMILY N-ACETYLTRANSFERASE, PUTATIVE (AFU_ORTHOLOGUE AFUA_2G01380)-RELATED"/>
    <property type="match status" value="1"/>
</dbReference>
<dbReference type="InterPro" id="IPR016181">
    <property type="entry name" value="Acyl_CoA_acyltransferase"/>
</dbReference>
<dbReference type="InParanoid" id="A0A316V569"/>
<reference evidence="2 3" key="1">
    <citation type="journal article" date="2018" name="Mol. Biol. Evol.">
        <title>Broad Genomic Sampling Reveals a Smut Pathogenic Ancestry of the Fungal Clade Ustilaginomycotina.</title>
        <authorList>
            <person name="Kijpornyongpan T."/>
            <person name="Mondo S.J."/>
            <person name="Barry K."/>
            <person name="Sandor L."/>
            <person name="Lee J."/>
            <person name="Lipzen A."/>
            <person name="Pangilinan J."/>
            <person name="LaButti K."/>
            <person name="Hainaut M."/>
            <person name="Henrissat B."/>
            <person name="Grigoriev I.V."/>
            <person name="Spatafora J.W."/>
            <person name="Aime M.C."/>
        </authorList>
    </citation>
    <scope>NUCLEOTIDE SEQUENCE [LARGE SCALE GENOMIC DNA]</scope>
    <source>
        <strain evidence="2 3">MCA 3882</strain>
    </source>
</reference>